<feature type="signal peptide" evidence="1">
    <location>
        <begin position="1"/>
        <end position="19"/>
    </location>
</feature>
<accession>A0A4D6N8L4</accession>
<protein>
    <submittedName>
        <fullName evidence="2">Uncharacterized protein</fullName>
    </submittedName>
</protein>
<keyword evidence="1" id="KW-0732">Signal</keyword>
<organism evidence="2 3">
    <name type="scientific">Vigna unguiculata</name>
    <name type="common">Cowpea</name>
    <dbReference type="NCBI Taxonomy" id="3917"/>
    <lineage>
        <taxon>Eukaryota</taxon>
        <taxon>Viridiplantae</taxon>
        <taxon>Streptophyta</taxon>
        <taxon>Embryophyta</taxon>
        <taxon>Tracheophyta</taxon>
        <taxon>Spermatophyta</taxon>
        <taxon>Magnoliopsida</taxon>
        <taxon>eudicotyledons</taxon>
        <taxon>Gunneridae</taxon>
        <taxon>Pentapetalae</taxon>
        <taxon>rosids</taxon>
        <taxon>fabids</taxon>
        <taxon>Fabales</taxon>
        <taxon>Fabaceae</taxon>
        <taxon>Papilionoideae</taxon>
        <taxon>50 kb inversion clade</taxon>
        <taxon>NPAAA clade</taxon>
        <taxon>indigoferoid/millettioid clade</taxon>
        <taxon>Phaseoleae</taxon>
        <taxon>Vigna</taxon>
    </lineage>
</organism>
<name>A0A4D6N8L4_VIGUN</name>
<sequence>MVVPGAVVMVGCAAACASSSVMWLCDGDGGAAVASAVLERCEECILLSLLQWRRWSQFQICQICGALMMVRIWLACRQWICVDGERCRCCLGGCRSRQCCCYCGTLAVVAVPELAVTVEEDGGGCCFSLARLQNTMAPVHLEPRHKRNFMASGHQIREPPFSSSSPRPSLQQYPFSSPSGMVVPGAVVMVGCAAACASSSVMWLCDGDGGAAVASAVLERCEECILLSLLQWRRWSQFQICQICGALMMVRIWLACRQWICVDGERCRCCLGGCRSRQCCCYCGTLAVVAVPELAVTVEEDGGGCCFSLARLQNTMAPVHLEPRHKRNFMASGNDRGQKGCL</sequence>
<evidence type="ECO:0000313" key="3">
    <source>
        <dbReference type="Proteomes" id="UP000501690"/>
    </source>
</evidence>
<gene>
    <name evidence="2" type="ORF">DEO72_LG10g1386</name>
</gene>
<feature type="chain" id="PRO_5020027535" evidence="1">
    <location>
        <begin position="20"/>
        <end position="342"/>
    </location>
</feature>
<evidence type="ECO:0000313" key="2">
    <source>
        <dbReference type="EMBL" id="QCE10160.1"/>
    </source>
</evidence>
<proteinExistence type="predicted"/>
<dbReference type="Proteomes" id="UP000501690">
    <property type="component" value="Linkage Group LG10"/>
</dbReference>
<keyword evidence="3" id="KW-1185">Reference proteome</keyword>
<dbReference type="AlphaFoldDB" id="A0A4D6N8L4"/>
<reference evidence="2 3" key="1">
    <citation type="submission" date="2019-04" db="EMBL/GenBank/DDBJ databases">
        <title>An improved genome assembly and genetic linkage map for asparagus bean, Vigna unguiculata ssp. sesquipedialis.</title>
        <authorList>
            <person name="Xia Q."/>
            <person name="Zhang R."/>
            <person name="Dong Y."/>
        </authorList>
    </citation>
    <scope>NUCLEOTIDE SEQUENCE [LARGE SCALE GENOMIC DNA]</scope>
    <source>
        <tissue evidence="2">Leaf</tissue>
    </source>
</reference>
<dbReference type="EMBL" id="CP039354">
    <property type="protein sequence ID" value="QCE10160.1"/>
    <property type="molecule type" value="Genomic_DNA"/>
</dbReference>
<evidence type="ECO:0000256" key="1">
    <source>
        <dbReference type="SAM" id="SignalP"/>
    </source>
</evidence>